<dbReference type="GO" id="GO:0043165">
    <property type="term" value="P:Gram-negative-bacterium-type cell outer membrane assembly"/>
    <property type="evidence" value="ECO:0007669"/>
    <property type="project" value="InterPro"/>
</dbReference>
<dbReference type="InterPro" id="IPR007485">
    <property type="entry name" value="LPS_assembly_LptE"/>
</dbReference>
<name>A0A4V2SWB0_9RHOB</name>
<dbReference type="PROSITE" id="PS51257">
    <property type="entry name" value="PROKAR_LIPOPROTEIN"/>
    <property type="match status" value="1"/>
</dbReference>
<evidence type="ECO:0000313" key="2">
    <source>
        <dbReference type="Proteomes" id="UP000295050"/>
    </source>
</evidence>
<dbReference type="OrthoDB" id="7629596at2"/>
<gene>
    <name evidence="1" type="ORF">EV663_10467</name>
</gene>
<dbReference type="EMBL" id="SLXU01000004">
    <property type="protein sequence ID" value="TCP61616.1"/>
    <property type="molecule type" value="Genomic_DNA"/>
</dbReference>
<organism evidence="1 2">
    <name type="scientific">Rhodovulum bhavnagarense</name>
    <dbReference type="NCBI Taxonomy" id="992286"/>
    <lineage>
        <taxon>Bacteria</taxon>
        <taxon>Pseudomonadati</taxon>
        <taxon>Pseudomonadota</taxon>
        <taxon>Alphaproteobacteria</taxon>
        <taxon>Rhodobacterales</taxon>
        <taxon>Paracoccaceae</taxon>
        <taxon>Rhodovulum</taxon>
    </lineage>
</organism>
<dbReference type="AlphaFoldDB" id="A0A4V2SWB0"/>
<comment type="caution">
    <text evidence="1">The sequence shown here is derived from an EMBL/GenBank/DDBJ whole genome shotgun (WGS) entry which is preliminary data.</text>
</comment>
<sequence>MSSSDRRKFVMSLGALAALGGCGFAPVYGPGGVAEGLQGQIAPDAPKTRAEFALVERLEARLGRAGAARYRLSYRIDMAEDRLGITSQQETTRFNLTGRLAYDLRDLNGDMRTSGEVTAFTAYSATGSTLATLTAERDAQERLMIMLADRLVTRLIATAGTWLQ</sequence>
<reference evidence="1 2" key="1">
    <citation type="submission" date="2019-03" db="EMBL/GenBank/DDBJ databases">
        <title>Genomic Encyclopedia of Type Strains, Phase IV (KMG-IV): sequencing the most valuable type-strain genomes for metagenomic binning, comparative biology and taxonomic classification.</title>
        <authorList>
            <person name="Goeker M."/>
        </authorList>
    </citation>
    <scope>NUCLEOTIDE SEQUENCE [LARGE SCALE GENOMIC DNA]</scope>
    <source>
        <strain evidence="1 2">DSM 24766</strain>
    </source>
</reference>
<dbReference type="Proteomes" id="UP000295050">
    <property type="component" value="Unassembled WGS sequence"/>
</dbReference>
<keyword evidence="2" id="KW-1185">Reference proteome</keyword>
<dbReference type="PROSITE" id="PS51318">
    <property type="entry name" value="TAT"/>
    <property type="match status" value="1"/>
</dbReference>
<protein>
    <submittedName>
        <fullName evidence="1">LPS-assembly lipoprotein</fullName>
    </submittedName>
</protein>
<dbReference type="Gene3D" id="3.30.160.150">
    <property type="entry name" value="Lipoprotein like domain"/>
    <property type="match status" value="1"/>
</dbReference>
<dbReference type="GO" id="GO:0019867">
    <property type="term" value="C:outer membrane"/>
    <property type="evidence" value="ECO:0007669"/>
    <property type="project" value="InterPro"/>
</dbReference>
<evidence type="ECO:0000313" key="1">
    <source>
        <dbReference type="EMBL" id="TCP61616.1"/>
    </source>
</evidence>
<dbReference type="InterPro" id="IPR006311">
    <property type="entry name" value="TAT_signal"/>
</dbReference>
<dbReference type="Pfam" id="PF04390">
    <property type="entry name" value="LptE"/>
    <property type="match status" value="1"/>
</dbReference>
<dbReference type="RefSeq" id="WP_132950960.1">
    <property type="nucleotide sequence ID" value="NZ_SLXU01000004.1"/>
</dbReference>
<accession>A0A4V2SWB0</accession>
<keyword evidence="1" id="KW-0449">Lipoprotein</keyword>
<proteinExistence type="predicted"/>